<organism evidence="1 2">
    <name type="scientific">Shinella lacus</name>
    <dbReference type="NCBI Taxonomy" id="2654216"/>
    <lineage>
        <taxon>Bacteria</taxon>
        <taxon>Pseudomonadati</taxon>
        <taxon>Pseudomonadota</taxon>
        <taxon>Alphaproteobacteria</taxon>
        <taxon>Hyphomicrobiales</taxon>
        <taxon>Rhizobiaceae</taxon>
        <taxon>Shinella</taxon>
    </lineage>
</organism>
<accession>A0ABT1R4K9</accession>
<keyword evidence="1" id="KW-0223">Dioxygenase</keyword>
<dbReference type="InterPro" id="IPR047128">
    <property type="entry name" value="PhyH"/>
</dbReference>
<name>A0ABT1R4K9_9HYPH</name>
<reference evidence="1" key="1">
    <citation type="submission" date="2021-07" db="EMBL/GenBank/DDBJ databases">
        <title>Shinella sp. nov., a novel member of the genus Shinella from water.</title>
        <authorList>
            <person name="Deng Y."/>
        </authorList>
    </citation>
    <scope>NUCLEOTIDE SEQUENCE</scope>
    <source>
        <strain evidence="1">CPCC 100929</strain>
    </source>
</reference>
<dbReference type="InterPro" id="IPR008775">
    <property type="entry name" value="Phytyl_CoA_dOase-like"/>
</dbReference>
<dbReference type="Gene3D" id="2.60.120.620">
    <property type="entry name" value="q2cbj1_9rhob like domain"/>
    <property type="match status" value="1"/>
</dbReference>
<dbReference type="SUPFAM" id="SSF51197">
    <property type="entry name" value="Clavaminate synthase-like"/>
    <property type="match status" value="1"/>
</dbReference>
<sequence>MAAIFDLRLRLAVPEEGCREKDACRHQTGFHASGRRISMNDIATVIDLAQFRRQVETETTMAMCPTAIAIEKNIPIYDGASVNDEIGPEWASIIGEGPGVFVVKRAFTDPGAIDAASEVFRQIIADERAAGTAAGDHFAKAGANDRIWNSLQKLCLRDPAVYARYMANPVIDIACRAWLGPGYQIATQVNQVRPGGKAQAPHRDYHLGFMKPEQMAEYPSHIHATGPTLILQGGVAHCDMPVESGTTKLLPHSQRYLPGYVAATRPEFRDYFEENYVQLALEKGDAIFFSPALFHAAGENRTADVVRMVNLIQTASAFARHMENLDRTAMARAVYPHLAALSPQGRRAVIAATADGYPFPTNLDTDPPLGGLAPESQQELLARAVAEGWDQAKLDAALSAQGAKRAA</sequence>
<dbReference type="EMBL" id="WHSB02000003">
    <property type="protein sequence ID" value="MCQ4630119.1"/>
    <property type="molecule type" value="Genomic_DNA"/>
</dbReference>
<dbReference type="PANTHER" id="PTHR21308">
    <property type="entry name" value="PHYTANOYL-COA ALPHA-HYDROXYLASE"/>
    <property type="match status" value="1"/>
</dbReference>
<evidence type="ECO:0000313" key="1">
    <source>
        <dbReference type="EMBL" id="MCQ4630119.1"/>
    </source>
</evidence>
<evidence type="ECO:0000313" key="2">
    <source>
        <dbReference type="Proteomes" id="UP000996601"/>
    </source>
</evidence>
<dbReference type="Proteomes" id="UP000996601">
    <property type="component" value="Unassembled WGS sequence"/>
</dbReference>
<comment type="caution">
    <text evidence="1">The sequence shown here is derived from an EMBL/GenBank/DDBJ whole genome shotgun (WGS) entry which is preliminary data.</text>
</comment>
<protein>
    <submittedName>
        <fullName evidence="1">Phytanoyl-CoA dioxygenase family protein</fullName>
    </submittedName>
</protein>
<gene>
    <name evidence="1" type="ORF">GB927_008745</name>
</gene>
<keyword evidence="2" id="KW-1185">Reference proteome</keyword>
<dbReference type="GO" id="GO:0051213">
    <property type="term" value="F:dioxygenase activity"/>
    <property type="evidence" value="ECO:0007669"/>
    <property type="project" value="UniProtKB-KW"/>
</dbReference>
<dbReference type="Pfam" id="PF05721">
    <property type="entry name" value="PhyH"/>
    <property type="match status" value="1"/>
</dbReference>
<keyword evidence="1" id="KW-0560">Oxidoreductase</keyword>
<proteinExistence type="predicted"/>
<dbReference type="PANTHER" id="PTHR21308:SF8">
    <property type="entry name" value="PHYTANOYL-COA DIOXYGENASE FAMILY PROTEIN (AFU_ORTHOLOGUE AFUA_2G09620)"/>
    <property type="match status" value="1"/>
</dbReference>